<dbReference type="SUPFAM" id="SSF49417">
    <property type="entry name" value="p53-like transcription factors"/>
    <property type="match status" value="1"/>
</dbReference>
<evidence type="ECO:0000256" key="2">
    <source>
        <dbReference type="ARBA" id="ARBA00023015"/>
    </source>
</evidence>
<evidence type="ECO:0000256" key="5">
    <source>
        <dbReference type="ARBA" id="ARBA00023242"/>
    </source>
</evidence>
<comment type="subcellular location">
    <subcellularLocation>
        <location evidence="1 6">Nucleus</location>
    </subcellularLocation>
</comment>
<sequence>MRDFTLLIHTPIMTTKTMSAKASAFSIDAIMTTATATTRATDYPTKESSPISASNSTSSQQSPEISPKGNGRHLRRSWSTILNANDTSGLLAKSPRLTLSPSHVREFRPKSDLASSCANLFGCPKPEEAVGTPSLKNFPCRISGGVGELARAQCHLETQELWQKFNELGTEMIITKSGRRMFPVMRVSFTGLRPGHSYTVLMDIVPVDNKRYRYAYHRSSWLVAGKADPEGAEQQRRRRRCYLHPDSPFTGEQLLRQTVSFEKLKLTNNPLDKHGYIILNSMHKYQPRIHLVRRPRGAFSPDALSALPADEVKTFEFPETVFIAVTAYQNQLITKLKIDCNPFAKGFRDSSRLTDFERESVENLLAGQQPNGMIAALASGHCRPPLPPPTAATPPSSASLPTLMQHMLTSALQQDSSVSAHLSPHSTTAMLAYLHLVHSLGNRSTNRPEWPGRDSVA</sequence>
<proteinExistence type="predicted"/>
<dbReference type="PANTHER" id="PTHR11267:SF190">
    <property type="entry name" value="T-BOX TRANSCRIPTION FACTOR TBX20"/>
    <property type="match status" value="1"/>
</dbReference>
<dbReference type="SMART" id="SM00425">
    <property type="entry name" value="TBOX"/>
    <property type="match status" value="1"/>
</dbReference>
<dbReference type="PANTHER" id="PTHR11267">
    <property type="entry name" value="T-BOX PROTEIN-RELATED"/>
    <property type="match status" value="1"/>
</dbReference>
<evidence type="ECO:0000256" key="6">
    <source>
        <dbReference type="PROSITE-ProRule" id="PRU00201"/>
    </source>
</evidence>
<dbReference type="FunFam" id="2.60.40.820:FF:000008">
    <property type="entry name" value="T-box transcription factor TBX20"/>
    <property type="match status" value="1"/>
</dbReference>
<evidence type="ECO:0000313" key="9">
    <source>
        <dbReference type="WBParaSite" id="MCU_001686-RA"/>
    </source>
</evidence>
<dbReference type="PROSITE" id="PS01283">
    <property type="entry name" value="TBOX_1"/>
    <property type="match status" value="1"/>
</dbReference>
<dbReference type="Pfam" id="PF00907">
    <property type="entry name" value="T-box"/>
    <property type="match status" value="1"/>
</dbReference>
<feature type="compositionally biased region" description="Low complexity" evidence="7">
    <location>
        <begin position="38"/>
        <end position="66"/>
    </location>
</feature>
<reference evidence="9" key="1">
    <citation type="submission" date="2019-11" db="UniProtKB">
        <authorList>
            <consortium name="WormBaseParasite"/>
        </authorList>
    </citation>
    <scope>IDENTIFICATION</scope>
</reference>
<keyword evidence="3 6" id="KW-0238">DNA-binding</keyword>
<dbReference type="GO" id="GO:0007507">
    <property type="term" value="P:heart development"/>
    <property type="evidence" value="ECO:0007669"/>
    <property type="project" value="TreeGrafter"/>
</dbReference>
<dbReference type="GO" id="GO:0000981">
    <property type="term" value="F:DNA-binding transcription factor activity, RNA polymerase II-specific"/>
    <property type="evidence" value="ECO:0007669"/>
    <property type="project" value="TreeGrafter"/>
</dbReference>
<organism evidence="9">
    <name type="scientific">Mesocestoides corti</name>
    <name type="common">Flatworm</name>
    <dbReference type="NCBI Taxonomy" id="53468"/>
    <lineage>
        <taxon>Eukaryota</taxon>
        <taxon>Metazoa</taxon>
        <taxon>Spiralia</taxon>
        <taxon>Lophotrochozoa</taxon>
        <taxon>Platyhelminthes</taxon>
        <taxon>Cestoda</taxon>
        <taxon>Eucestoda</taxon>
        <taxon>Cyclophyllidea</taxon>
        <taxon>Mesocestoididae</taxon>
        <taxon>Mesocestoides</taxon>
    </lineage>
</organism>
<dbReference type="GO" id="GO:0045893">
    <property type="term" value="P:positive regulation of DNA-templated transcription"/>
    <property type="evidence" value="ECO:0007669"/>
    <property type="project" value="InterPro"/>
</dbReference>
<evidence type="ECO:0000259" key="8">
    <source>
        <dbReference type="PROSITE" id="PS50252"/>
    </source>
</evidence>
<dbReference type="InterPro" id="IPR018186">
    <property type="entry name" value="TF_T-box_CS"/>
</dbReference>
<dbReference type="InterPro" id="IPR036960">
    <property type="entry name" value="T-box_sf"/>
</dbReference>
<feature type="domain" description="T-box" evidence="8">
    <location>
        <begin position="156"/>
        <end position="349"/>
    </location>
</feature>
<dbReference type="WBParaSite" id="MCU_001686-RA">
    <property type="protein sequence ID" value="MCU_001686-RA"/>
    <property type="gene ID" value="MCU_001686"/>
</dbReference>
<protein>
    <submittedName>
        <fullName evidence="9">T-box domain-containing protein</fullName>
    </submittedName>
</protein>
<dbReference type="InterPro" id="IPR008967">
    <property type="entry name" value="p53-like_TF_DNA-bd_sf"/>
</dbReference>
<dbReference type="InterPro" id="IPR001699">
    <property type="entry name" value="TF_T-box"/>
</dbReference>
<evidence type="ECO:0000256" key="7">
    <source>
        <dbReference type="SAM" id="MobiDB-lite"/>
    </source>
</evidence>
<dbReference type="GO" id="GO:0000978">
    <property type="term" value="F:RNA polymerase II cis-regulatory region sequence-specific DNA binding"/>
    <property type="evidence" value="ECO:0007669"/>
    <property type="project" value="InterPro"/>
</dbReference>
<feature type="region of interest" description="Disordered" evidence="7">
    <location>
        <begin position="38"/>
        <end position="73"/>
    </location>
</feature>
<name>A0A5K3EMF2_MESCO</name>
<keyword evidence="2" id="KW-0805">Transcription regulation</keyword>
<keyword evidence="5 6" id="KW-0539">Nucleus</keyword>
<comment type="caution">
    <text evidence="6">Lacks conserved residue(s) required for the propagation of feature annotation.</text>
</comment>
<evidence type="ECO:0000256" key="4">
    <source>
        <dbReference type="ARBA" id="ARBA00023163"/>
    </source>
</evidence>
<evidence type="ECO:0000256" key="1">
    <source>
        <dbReference type="ARBA" id="ARBA00004123"/>
    </source>
</evidence>
<dbReference type="PROSITE" id="PS01264">
    <property type="entry name" value="TBOX_2"/>
    <property type="match status" value="1"/>
</dbReference>
<dbReference type="GO" id="GO:0005634">
    <property type="term" value="C:nucleus"/>
    <property type="evidence" value="ECO:0007669"/>
    <property type="project" value="UniProtKB-SubCell"/>
</dbReference>
<dbReference type="PROSITE" id="PS50252">
    <property type="entry name" value="TBOX_3"/>
    <property type="match status" value="1"/>
</dbReference>
<keyword evidence="4" id="KW-0804">Transcription</keyword>
<dbReference type="InterPro" id="IPR046360">
    <property type="entry name" value="T-box_DNA-bd"/>
</dbReference>
<dbReference type="Gene3D" id="2.60.40.820">
    <property type="entry name" value="Transcription factor, T-box"/>
    <property type="match status" value="1"/>
</dbReference>
<dbReference type="CDD" id="cd20193">
    <property type="entry name" value="T-box_TBX20-like"/>
    <property type="match status" value="1"/>
</dbReference>
<dbReference type="GO" id="GO:0000785">
    <property type="term" value="C:chromatin"/>
    <property type="evidence" value="ECO:0007669"/>
    <property type="project" value="TreeGrafter"/>
</dbReference>
<evidence type="ECO:0000256" key="3">
    <source>
        <dbReference type="ARBA" id="ARBA00023125"/>
    </source>
</evidence>
<dbReference type="GO" id="GO:0001708">
    <property type="term" value="P:cell fate specification"/>
    <property type="evidence" value="ECO:0007669"/>
    <property type="project" value="TreeGrafter"/>
</dbReference>
<dbReference type="PRINTS" id="PR00937">
    <property type="entry name" value="TBOX"/>
</dbReference>
<dbReference type="AlphaFoldDB" id="A0A5K3EMF2"/>
<accession>A0A5K3EMF2</accession>